<sequence length="54" mass="6254">MCRSGKLRRTRLSEYEVRPRDTCRYYSVSQGGLTARMHRPEAPLLNVLTDLDGK</sequence>
<evidence type="ECO:0000313" key="2">
    <source>
        <dbReference type="Proteomes" id="UP000479000"/>
    </source>
</evidence>
<proteinExistence type="predicted"/>
<organism evidence="1 2">
    <name type="scientific">Nesidiocoris tenuis</name>
    <dbReference type="NCBI Taxonomy" id="355587"/>
    <lineage>
        <taxon>Eukaryota</taxon>
        <taxon>Metazoa</taxon>
        <taxon>Ecdysozoa</taxon>
        <taxon>Arthropoda</taxon>
        <taxon>Hexapoda</taxon>
        <taxon>Insecta</taxon>
        <taxon>Pterygota</taxon>
        <taxon>Neoptera</taxon>
        <taxon>Paraneoptera</taxon>
        <taxon>Hemiptera</taxon>
        <taxon>Heteroptera</taxon>
        <taxon>Panheteroptera</taxon>
        <taxon>Cimicomorpha</taxon>
        <taxon>Miridae</taxon>
        <taxon>Dicyphina</taxon>
        <taxon>Nesidiocoris</taxon>
    </lineage>
</organism>
<keyword evidence="2" id="KW-1185">Reference proteome</keyword>
<accession>A0A6H5H941</accession>
<protein>
    <submittedName>
        <fullName evidence="1">Uncharacterized protein</fullName>
    </submittedName>
</protein>
<feature type="non-terminal residue" evidence="1">
    <location>
        <position position="54"/>
    </location>
</feature>
<evidence type="ECO:0000313" key="1">
    <source>
        <dbReference type="EMBL" id="CAB0014412.1"/>
    </source>
</evidence>
<dbReference type="EMBL" id="CADCXU010027786">
    <property type="protein sequence ID" value="CAB0014412.1"/>
    <property type="molecule type" value="Genomic_DNA"/>
</dbReference>
<name>A0A6H5H941_9HEMI</name>
<dbReference type="Proteomes" id="UP000479000">
    <property type="component" value="Unassembled WGS sequence"/>
</dbReference>
<dbReference type="AlphaFoldDB" id="A0A6H5H941"/>
<reference evidence="1 2" key="1">
    <citation type="submission" date="2020-02" db="EMBL/GenBank/DDBJ databases">
        <authorList>
            <person name="Ferguson B K."/>
        </authorList>
    </citation>
    <scope>NUCLEOTIDE SEQUENCE [LARGE SCALE GENOMIC DNA]</scope>
</reference>
<gene>
    <name evidence="1" type="ORF">NTEN_LOCUS18841</name>
</gene>